<comment type="similarity">
    <text evidence="5 13">In the C-terminal section; belongs to the HTP reductase family.</text>
</comment>
<dbReference type="CDD" id="cd01284">
    <property type="entry name" value="Riboflavin_deaminase-reductase"/>
    <property type="match status" value="1"/>
</dbReference>
<evidence type="ECO:0000256" key="8">
    <source>
        <dbReference type="ARBA" id="ARBA00022801"/>
    </source>
</evidence>
<comment type="pathway">
    <text evidence="2 13">Cofactor biosynthesis; riboflavin biosynthesis; 5-amino-6-(D-ribitylamino)uracil from GTP: step 2/4.</text>
</comment>
<dbReference type="RefSeq" id="WP_197530663.1">
    <property type="nucleotide sequence ID" value="NZ_SJPS01000004.1"/>
</dbReference>
<name>A0A5C6CMC5_9BACT</name>
<keyword evidence="10 13" id="KW-0521">NADP</keyword>
<feature type="binding site" evidence="16">
    <location>
        <position position="87"/>
    </location>
    <ligand>
        <name>Zn(2+)</name>
        <dbReference type="ChEBI" id="CHEBI:29105"/>
        <note>catalytic</note>
    </ligand>
</feature>
<keyword evidence="19" id="KW-1185">Reference proteome</keyword>
<dbReference type="NCBIfam" id="TIGR00227">
    <property type="entry name" value="ribD_Cterm"/>
    <property type="match status" value="1"/>
</dbReference>
<evidence type="ECO:0000256" key="2">
    <source>
        <dbReference type="ARBA" id="ARBA00004882"/>
    </source>
</evidence>
<feature type="binding site" evidence="15">
    <location>
        <position position="187"/>
    </location>
    <ligand>
        <name>substrate</name>
    </ligand>
</feature>
<dbReference type="GO" id="GO:0008703">
    <property type="term" value="F:5-amino-6-(5-phosphoribosylamino)uracil reductase activity"/>
    <property type="evidence" value="ECO:0007669"/>
    <property type="project" value="UniProtKB-EC"/>
</dbReference>
<dbReference type="PANTHER" id="PTHR38011:SF7">
    <property type="entry name" value="2,5-DIAMINO-6-RIBOSYLAMINO-4(3H)-PYRIMIDINONE 5'-PHOSPHATE REDUCTASE"/>
    <property type="match status" value="1"/>
</dbReference>
<feature type="binding site" evidence="15">
    <location>
        <position position="224"/>
    </location>
    <ligand>
        <name>NADP(+)</name>
        <dbReference type="ChEBI" id="CHEBI:58349"/>
    </ligand>
</feature>
<feature type="binding site" evidence="15">
    <location>
        <position position="296"/>
    </location>
    <ligand>
        <name>substrate</name>
    </ligand>
</feature>
<evidence type="ECO:0000256" key="13">
    <source>
        <dbReference type="PIRNR" id="PIRNR006769"/>
    </source>
</evidence>
<dbReference type="EMBL" id="SJPS01000004">
    <property type="protein sequence ID" value="TWU25512.1"/>
    <property type="molecule type" value="Genomic_DNA"/>
</dbReference>
<evidence type="ECO:0000256" key="15">
    <source>
        <dbReference type="PIRSR" id="PIRSR006769-2"/>
    </source>
</evidence>
<dbReference type="UniPathway" id="UPA00275">
    <property type="reaction ID" value="UER00401"/>
</dbReference>
<comment type="function">
    <text evidence="1 13">Converts 2,5-diamino-6-(ribosylamino)-4(3h)-pyrimidinone 5'-phosphate into 5-amino-6-(ribosylamino)-2,4(1h,3h)-pyrimidinedione 5'-phosphate.</text>
</comment>
<dbReference type="GO" id="GO:0008835">
    <property type="term" value="F:diaminohydroxyphosphoribosylaminopyrimidine deaminase activity"/>
    <property type="evidence" value="ECO:0007669"/>
    <property type="project" value="UniProtKB-EC"/>
</dbReference>
<evidence type="ECO:0000256" key="14">
    <source>
        <dbReference type="PIRSR" id="PIRSR006769-1"/>
    </source>
</evidence>
<protein>
    <recommendedName>
        <fullName evidence="13">Riboflavin biosynthesis protein RibD</fullName>
    </recommendedName>
    <domain>
        <recommendedName>
            <fullName evidence="13">Diaminohydroxyphosphoribosylaminopyrimidine deaminase</fullName>
            <shortName evidence="13">DRAP deaminase</shortName>
            <ecNumber evidence="13">3.5.4.26</ecNumber>
        </recommendedName>
        <alternativeName>
            <fullName evidence="13">Riboflavin-specific deaminase</fullName>
        </alternativeName>
    </domain>
    <domain>
        <recommendedName>
            <fullName evidence="13">5-amino-6-(5-phosphoribosylamino)uracil reductase</fullName>
            <ecNumber evidence="13">1.1.1.193</ecNumber>
        </recommendedName>
        <alternativeName>
            <fullName evidence="13">HTP reductase</fullName>
        </alternativeName>
    </domain>
</protein>
<comment type="catalytic activity">
    <reaction evidence="13">
        <text>5-amino-6-(5-phospho-D-ribitylamino)uracil + NADP(+) = 5-amino-6-(5-phospho-D-ribosylamino)uracil + NADPH + H(+)</text>
        <dbReference type="Rhea" id="RHEA:17845"/>
        <dbReference type="ChEBI" id="CHEBI:15378"/>
        <dbReference type="ChEBI" id="CHEBI:57783"/>
        <dbReference type="ChEBI" id="CHEBI:58349"/>
        <dbReference type="ChEBI" id="CHEBI:58421"/>
        <dbReference type="ChEBI" id="CHEBI:58453"/>
        <dbReference type="EC" id="1.1.1.193"/>
    </reaction>
</comment>
<comment type="cofactor">
    <cofactor evidence="13 16">
        <name>Zn(2+)</name>
        <dbReference type="ChEBI" id="CHEBI:29105"/>
    </cofactor>
    <text evidence="13 16">Binds 1 zinc ion.</text>
</comment>
<dbReference type="EC" id="3.5.4.26" evidence="13"/>
<organism evidence="18 19">
    <name type="scientific">Bythopirellula polymerisocia</name>
    <dbReference type="NCBI Taxonomy" id="2528003"/>
    <lineage>
        <taxon>Bacteria</taxon>
        <taxon>Pseudomonadati</taxon>
        <taxon>Planctomycetota</taxon>
        <taxon>Planctomycetia</taxon>
        <taxon>Pirellulales</taxon>
        <taxon>Lacipirellulaceae</taxon>
        <taxon>Bythopirellula</taxon>
    </lineage>
</organism>
<feature type="binding site" evidence="15">
    <location>
        <position position="210"/>
    </location>
    <ligand>
        <name>substrate</name>
    </ligand>
</feature>
<dbReference type="Pfam" id="PF00383">
    <property type="entry name" value="dCMP_cyt_deam_1"/>
    <property type="match status" value="1"/>
</dbReference>
<dbReference type="InterPro" id="IPR002125">
    <property type="entry name" value="CMP_dCMP_dom"/>
</dbReference>
<dbReference type="InterPro" id="IPR004794">
    <property type="entry name" value="Eubact_RibD"/>
</dbReference>
<dbReference type="InterPro" id="IPR024072">
    <property type="entry name" value="DHFR-like_dom_sf"/>
</dbReference>
<evidence type="ECO:0000313" key="18">
    <source>
        <dbReference type="EMBL" id="TWU25512.1"/>
    </source>
</evidence>
<evidence type="ECO:0000256" key="12">
    <source>
        <dbReference type="ARBA" id="ARBA00023268"/>
    </source>
</evidence>
<dbReference type="AlphaFoldDB" id="A0A5C6CMC5"/>
<gene>
    <name evidence="18" type="primary">ribD</name>
    <name evidence="18" type="ORF">Pla144_27170</name>
</gene>
<dbReference type="InterPro" id="IPR002734">
    <property type="entry name" value="RibDG_C"/>
</dbReference>
<dbReference type="InterPro" id="IPR016192">
    <property type="entry name" value="APOBEC/CMP_deaminase_Zn-bd"/>
</dbReference>
<evidence type="ECO:0000256" key="4">
    <source>
        <dbReference type="ARBA" id="ARBA00005259"/>
    </source>
</evidence>
<dbReference type="NCBIfam" id="TIGR00326">
    <property type="entry name" value="eubact_ribD"/>
    <property type="match status" value="1"/>
</dbReference>
<dbReference type="SUPFAM" id="SSF53927">
    <property type="entry name" value="Cytidine deaminase-like"/>
    <property type="match status" value="1"/>
</dbReference>
<comment type="caution">
    <text evidence="18">The sequence shown here is derived from an EMBL/GenBank/DDBJ whole genome shotgun (WGS) entry which is preliminary data.</text>
</comment>
<sequence length="367" mass="38824">MNKPADNLHMTRALELAEQGRGYVEPNPMVGCVIVQGGKVAGEGWHQKFGGPHAEIVALAAAGKTAKGAEVYVTLEPCCHQGKTPPCTDALIKAGVTRVVVGCEDPNPQVAGKGISQLREAGIEVELLADFAPARRLIAPFAKLVSTGRPWVIAKWAMTLDGKLATHTGDSQWISGEASRAVVHHVRGLVDGIVVGKGTVVQDDPTLTARPAGARVATRIVLDSLASLSTDSRLVQTLDEAPVMLVAREDAPAQRINALRELGVDVLPISLGDHEEFIDQLLDELGRRQMTNLLVEGGATLLGILFDLGAIDEVHVFVAPKLVGGQTALTPVAGQGLAEMATALELDEIEVNVLDGDVHIHGYVRPR</sequence>
<evidence type="ECO:0000313" key="19">
    <source>
        <dbReference type="Proteomes" id="UP000318437"/>
    </source>
</evidence>
<evidence type="ECO:0000256" key="11">
    <source>
        <dbReference type="ARBA" id="ARBA00023002"/>
    </source>
</evidence>
<evidence type="ECO:0000256" key="6">
    <source>
        <dbReference type="ARBA" id="ARBA00022619"/>
    </source>
</evidence>
<evidence type="ECO:0000256" key="10">
    <source>
        <dbReference type="ARBA" id="ARBA00022857"/>
    </source>
</evidence>
<keyword evidence="9 13" id="KW-0862">Zinc</keyword>
<keyword evidence="11 13" id="KW-0560">Oxidoreductase</keyword>
<feature type="binding site" evidence="15">
    <location>
        <position position="207"/>
    </location>
    <ligand>
        <name>substrate</name>
    </ligand>
</feature>
<feature type="active site" description="Proton donor" evidence="14">
    <location>
        <position position="55"/>
    </location>
</feature>
<feature type="binding site" evidence="15">
    <location>
        <position position="199"/>
    </location>
    <ligand>
        <name>NADP(+)</name>
        <dbReference type="ChEBI" id="CHEBI:58349"/>
    </ligand>
</feature>
<dbReference type="Proteomes" id="UP000318437">
    <property type="component" value="Unassembled WGS sequence"/>
</dbReference>
<keyword evidence="8 13" id="KW-0378">Hydrolase</keyword>
<reference evidence="18 19" key="1">
    <citation type="submission" date="2019-02" db="EMBL/GenBank/DDBJ databases">
        <title>Deep-cultivation of Planctomycetes and their phenomic and genomic characterization uncovers novel biology.</title>
        <authorList>
            <person name="Wiegand S."/>
            <person name="Jogler M."/>
            <person name="Boedeker C."/>
            <person name="Pinto D."/>
            <person name="Vollmers J."/>
            <person name="Rivas-Marin E."/>
            <person name="Kohn T."/>
            <person name="Peeters S.H."/>
            <person name="Heuer A."/>
            <person name="Rast P."/>
            <person name="Oberbeckmann S."/>
            <person name="Bunk B."/>
            <person name="Jeske O."/>
            <person name="Meyerdierks A."/>
            <person name="Storesund J.E."/>
            <person name="Kallscheuer N."/>
            <person name="Luecker S."/>
            <person name="Lage O.M."/>
            <person name="Pohl T."/>
            <person name="Merkel B.J."/>
            <person name="Hornburger P."/>
            <person name="Mueller R.-W."/>
            <person name="Bruemmer F."/>
            <person name="Labrenz M."/>
            <person name="Spormann A.M."/>
            <person name="Op Den Camp H."/>
            <person name="Overmann J."/>
            <person name="Amann R."/>
            <person name="Jetten M.S.M."/>
            <person name="Mascher T."/>
            <person name="Medema M.H."/>
            <person name="Devos D.P."/>
            <person name="Kaster A.-K."/>
            <person name="Ovreas L."/>
            <person name="Rohde M."/>
            <person name="Galperin M.Y."/>
            <person name="Jogler C."/>
        </authorList>
    </citation>
    <scope>NUCLEOTIDE SEQUENCE [LARGE SCALE GENOMIC DNA]</scope>
    <source>
        <strain evidence="18 19">Pla144</strain>
    </source>
</reference>
<comment type="similarity">
    <text evidence="4 13">In the N-terminal section; belongs to the cytidine and deoxycytidylate deaminase family.</text>
</comment>
<feature type="binding site" evidence="15">
    <location>
        <position position="173"/>
    </location>
    <ligand>
        <name>NADP(+)</name>
        <dbReference type="ChEBI" id="CHEBI:58349"/>
    </ligand>
</feature>
<dbReference type="EC" id="1.1.1.193" evidence="13"/>
<dbReference type="PANTHER" id="PTHR38011">
    <property type="entry name" value="DIHYDROFOLATE REDUCTASE FAMILY PROTEIN (AFU_ORTHOLOGUE AFUA_8G06820)"/>
    <property type="match status" value="1"/>
</dbReference>
<feature type="domain" description="CMP/dCMP-type deaminase" evidence="17">
    <location>
        <begin position="4"/>
        <end position="126"/>
    </location>
</feature>
<accession>A0A5C6CMC5</accession>
<dbReference type="PROSITE" id="PS00903">
    <property type="entry name" value="CYT_DCMP_DEAMINASES_1"/>
    <property type="match status" value="1"/>
</dbReference>
<keyword evidence="12" id="KW-0511">Multifunctional enzyme</keyword>
<dbReference type="FunFam" id="3.40.140.10:FF:000025">
    <property type="entry name" value="Riboflavin biosynthesis protein RibD"/>
    <property type="match status" value="1"/>
</dbReference>
<comment type="catalytic activity">
    <reaction evidence="13">
        <text>2,5-diamino-6-hydroxy-4-(5-phosphoribosylamino)-pyrimidine + H2O + H(+) = 5-amino-6-(5-phospho-D-ribosylamino)uracil + NH4(+)</text>
        <dbReference type="Rhea" id="RHEA:21868"/>
        <dbReference type="ChEBI" id="CHEBI:15377"/>
        <dbReference type="ChEBI" id="CHEBI:15378"/>
        <dbReference type="ChEBI" id="CHEBI:28938"/>
        <dbReference type="ChEBI" id="CHEBI:58453"/>
        <dbReference type="ChEBI" id="CHEBI:58614"/>
        <dbReference type="EC" id="3.5.4.26"/>
    </reaction>
</comment>
<dbReference type="GO" id="GO:0050661">
    <property type="term" value="F:NADP binding"/>
    <property type="evidence" value="ECO:0007669"/>
    <property type="project" value="InterPro"/>
</dbReference>
<dbReference type="Gene3D" id="3.40.430.10">
    <property type="entry name" value="Dihydrofolate Reductase, subunit A"/>
    <property type="match status" value="1"/>
</dbReference>
<dbReference type="InterPro" id="IPR050765">
    <property type="entry name" value="Riboflavin_Biosynth_HTPR"/>
</dbReference>
<dbReference type="PIRSF" id="PIRSF006769">
    <property type="entry name" value="RibD"/>
    <property type="match status" value="1"/>
</dbReference>
<dbReference type="Gene3D" id="3.40.140.10">
    <property type="entry name" value="Cytidine Deaminase, domain 2"/>
    <property type="match status" value="1"/>
</dbReference>
<dbReference type="GO" id="GO:0008270">
    <property type="term" value="F:zinc ion binding"/>
    <property type="evidence" value="ECO:0007669"/>
    <property type="project" value="InterPro"/>
</dbReference>
<keyword evidence="7 13" id="KW-0479">Metal-binding</keyword>
<evidence type="ECO:0000256" key="7">
    <source>
        <dbReference type="ARBA" id="ARBA00022723"/>
    </source>
</evidence>
<dbReference type="SUPFAM" id="SSF53597">
    <property type="entry name" value="Dihydrofolate reductase-like"/>
    <property type="match status" value="1"/>
</dbReference>
<dbReference type="GO" id="GO:0009231">
    <property type="term" value="P:riboflavin biosynthetic process"/>
    <property type="evidence" value="ECO:0007669"/>
    <property type="project" value="UniProtKB-UniPathway"/>
</dbReference>
<feature type="binding site" evidence="15">
    <location>
        <position position="203"/>
    </location>
    <ligand>
        <name>substrate</name>
    </ligand>
</feature>
<feature type="binding site" evidence="16">
    <location>
        <position position="78"/>
    </location>
    <ligand>
        <name>Zn(2+)</name>
        <dbReference type="ChEBI" id="CHEBI:29105"/>
        <note>catalytic</note>
    </ligand>
</feature>
<keyword evidence="6 13" id="KW-0686">Riboflavin biosynthesis</keyword>
<evidence type="ECO:0000256" key="16">
    <source>
        <dbReference type="PIRSR" id="PIRSR006769-3"/>
    </source>
</evidence>
<evidence type="ECO:0000256" key="9">
    <source>
        <dbReference type="ARBA" id="ARBA00022833"/>
    </source>
</evidence>
<comment type="pathway">
    <text evidence="3 13">Cofactor biosynthesis; riboflavin biosynthesis; 5-amino-6-(D-ribitylamino)uracil from GTP: step 3/4.</text>
</comment>
<evidence type="ECO:0000256" key="5">
    <source>
        <dbReference type="ARBA" id="ARBA00007417"/>
    </source>
</evidence>
<dbReference type="InterPro" id="IPR016193">
    <property type="entry name" value="Cytidine_deaminase-like"/>
</dbReference>
<evidence type="ECO:0000259" key="17">
    <source>
        <dbReference type="PROSITE" id="PS51747"/>
    </source>
</evidence>
<dbReference type="PROSITE" id="PS51747">
    <property type="entry name" value="CYT_DCMP_DEAMINASES_2"/>
    <property type="match status" value="1"/>
</dbReference>
<proteinExistence type="inferred from homology"/>
<evidence type="ECO:0000256" key="1">
    <source>
        <dbReference type="ARBA" id="ARBA00002151"/>
    </source>
</evidence>
<evidence type="ECO:0000256" key="3">
    <source>
        <dbReference type="ARBA" id="ARBA00004910"/>
    </source>
</evidence>
<feature type="binding site" evidence="15">
    <location>
        <position position="171"/>
    </location>
    <ligand>
        <name>substrate</name>
    </ligand>
</feature>
<dbReference type="Pfam" id="PF01872">
    <property type="entry name" value="RibD_C"/>
    <property type="match status" value="1"/>
</dbReference>
<feature type="binding site" evidence="16">
    <location>
        <position position="53"/>
    </location>
    <ligand>
        <name>Zn(2+)</name>
        <dbReference type="ChEBI" id="CHEBI:29105"/>
        <note>catalytic</note>
    </ligand>
</feature>
<feature type="binding site" evidence="15">
    <location>
        <position position="157"/>
    </location>
    <ligand>
        <name>NADP(+)</name>
        <dbReference type="ChEBI" id="CHEBI:58349"/>
    </ligand>
</feature>
<dbReference type="InterPro" id="IPR011549">
    <property type="entry name" value="RibD_C"/>
</dbReference>